<dbReference type="OMA" id="VKLNIFM"/>
<reference evidence="2" key="1">
    <citation type="submission" date="2006-10" db="EMBL/GenBank/DDBJ databases">
        <authorList>
            <person name="Amadeo P."/>
            <person name="Zhao Q."/>
            <person name="Wortman J."/>
            <person name="Fraser-Liggett C."/>
            <person name="Carlton J."/>
        </authorList>
    </citation>
    <scope>NUCLEOTIDE SEQUENCE</scope>
    <source>
        <strain evidence="2">G3</strain>
    </source>
</reference>
<reference evidence="2" key="2">
    <citation type="journal article" date="2007" name="Science">
        <title>Draft genome sequence of the sexually transmitted pathogen Trichomonas vaginalis.</title>
        <authorList>
            <person name="Carlton J.M."/>
            <person name="Hirt R.P."/>
            <person name="Silva J.C."/>
            <person name="Delcher A.L."/>
            <person name="Schatz M."/>
            <person name="Zhao Q."/>
            <person name="Wortman J.R."/>
            <person name="Bidwell S.L."/>
            <person name="Alsmark U.C.M."/>
            <person name="Besteiro S."/>
            <person name="Sicheritz-Ponten T."/>
            <person name="Noel C.J."/>
            <person name="Dacks J.B."/>
            <person name="Foster P.G."/>
            <person name="Simillion C."/>
            <person name="Van de Peer Y."/>
            <person name="Miranda-Saavedra D."/>
            <person name="Barton G.J."/>
            <person name="Westrop G.D."/>
            <person name="Mueller S."/>
            <person name="Dessi D."/>
            <person name="Fiori P.L."/>
            <person name="Ren Q."/>
            <person name="Paulsen I."/>
            <person name="Zhang H."/>
            <person name="Bastida-Corcuera F.D."/>
            <person name="Simoes-Barbosa A."/>
            <person name="Brown M.T."/>
            <person name="Hayes R.D."/>
            <person name="Mukherjee M."/>
            <person name="Okumura C.Y."/>
            <person name="Schneider R."/>
            <person name="Smith A.J."/>
            <person name="Vanacova S."/>
            <person name="Villalvazo M."/>
            <person name="Haas B.J."/>
            <person name="Pertea M."/>
            <person name="Feldblyum T.V."/>
            <person name="Utterback T.R."/>
            <person name="Shu C.L."/>
            <person name="Osoegawa K."/>
            <person name="de Jong P.J."/>
            <person name="Hrdy I."/>
            <person name="Horvathova L."/>
            <person name="Zubacova Z."/>
            <person name="Dolezal P."/>
            <person name="Malik S.B."/>
            <person name="Logsdon J.M. Jr."/>
            <person name="Henze K."/>
            <person name="Gupta A."/>
            <person name="Wang C.C."/>
            <person name="Dunne R.L."/>
            <person name="Upcroft J.A."/>
            <person name="Upcroft P."/>
            <person name="White O."/>
            <person name="Salzberg S.L."/>
            <person name="Tang P."/>
            <person name="Chiu C.-H."/>
            <person name="Lee Y.-S."/>
            <person name="Embley T.M."/>
            <person name="Coombs G.H."/>
            <person name="Mottram J.C."/>
            <person name="Tachezy J."/>
            <person name="Fraser-Liggett C.M."/>
            <person name="Johnson P.J."/>
        </authorList>
    </citation>
    <scope>NUCLEOTIDE SEQUENCE [LARGE SCALE GENOMIC DNA]</scope>
    <source>
        <strain evidence="2">G3</strain>
    </source>
</reference>
<keyword evidence="3" id="KW-1185">Reference proteome</keyword>
<name>A2EVL7_TRIV3</name>
<evidence type="ECO:0000256" key="1">
    <source>
        <dbReference type="ARBA" id="ARBA00010552"/>
    </source>
</evidence>
<dbReference type="AlphaFoldDB" id="A2EVL7"/>
<dbReference type="RefSeq" id="XP_001315519.1">
    <property type="nucleotide sequence ID" value="XM_001315484.1"/>
</dbReference>
<dbReference type="GO" id="GO:0005829">
    <property type="term" value="C:cytosol"/>
    <property type="evidence" value="ECO:0000318"/>
    <property type="project" value="GO_Central"/>
</dbReference>
<evidence type="ECO:0000313" key="3">
    <source>
        <dbReference type="Proteomes" id="UP000001542"/>
    </source>
</evidence>
<dbReference type="GO" id="GO:0006402">
    <property type="term" value="P:mRNA catabolic process"/>
    <property type="evidence" value="ECO:0000318"/>
    <property type="project" value="GO_Central"/>
</dbReference>
<dbReference type="GO" id="GO:0005739">
    <property type="term" value="C:mitochondrion"/>
    <property type="evidence" value="ECO:0000318"/>
    <property type="project" value="GO_Central"/>
</dbReference>
<dbReference type="OrthoDB" id="309640at2759"/>
<dbReference type="GO" id="GO:0017148">
    <property type="term" value="P:negative regulation of translation"/>
    <property type="evidence" value="ECO:0000318"/>
    <property type="project" value="GO_Central"/>
</dbReference>
<dbReference type="NCBIfam" id="TIGR00004">
    <property type="entry name" value="Rid family detoxifying hydrolase"/>
    <property type="match status" value="1"/>
</dbReference>
<dbReference type="InterPro" id="IPR035959">
    <property type="entry name" value="RutC-like_sf"/>
</dbReference>
<dbReference type="eggNOG" id="KOG2317">
    <property type="taxonomic scope" value="Eukaryota"/>
</dbReference>
<dbReference type="Gene3D" id="3.30.1330.40">
    <property type="entry name" value="RutC-like"/>
    <property type="match status" value="1"/>
</dbReference>
<protein>
    <submittedName>
        <fullName evidence="2">Endoribonuclease L-PSP, putative family protein</fullName>
    </submittedName>
</protein>
<gene>
    <name evidence="2" type="ORF">TVAG_193660</name>
</gene>
<dbReference type="InterPro" id="IPR006175">
    <property type="entry name" value="YjgF/YER057c/UK114"/>
</dbReference>
<comment type="similarity">
    <text evidence="1">Belongs to the RutC family.</text>
</comment>
<sequence length="125" mass="13504">MSVVVSTPDAPAAIGPYCQARICGNFLYTSGIIGNDPHGGPNPEDIEGQATLIMKSVDAELKAAGYTKTDVVKITVFLASMDDFQKFNKIYVDYFGEHKPCCTCIEAGRLPANKLVEIDVIAYKP</sequence>
<proteinExistence type="inferred from homology"/>
<dbReference type="InParanoid" id="A2EVL7"/>
<dbReference type="FunCoup" id="A2EVL7">
    <property type="interactions" value="272"/>
</dbReference>
<dbReference type="STRING" id="5722.A2EVL7"/>
<dbReference type="SMR" id="A2EVL7"/>
<evidence type="ECO:0000313" key="2">
    <source>
        <dbReference type="EMBL" id="EAY03296.1"/>
    </source>
</evidence>
<dbReference type="VEuPathDB" id="TrichDB:TVAGG3_0357990"/>
<dbReference type="VEuPathDB" id="TrichDB:TVAG_193660"/>
<accession>A2EVL7</accession>
<organism evidence="2 3">
    <name type="scientific">Trichomonas vaginalis (strain ATCC PRA-98 / G3)</name>
    <dbReference type="NCBI Taxonomy" id="412133"/>
    <lineage>
        <taxon>Eukaryota</taxon>
        <taxon>Metamonada</taxon>
        <taxon>Parabasalia</taxon>
        <taxon>Trichomonadida</taxon>
        <taxon>Trichomonadidae</taxon>
        <taxon>Trichomonas</taxon>
    </lineage>
</organism>
<dbReference type="Pfam" id="PF01042">
    <property type="entry name" value="Ribonuc_L-PSP"/>
    <property type="match status" value="1"/>
</dbReference>
<dbReference type="CDD" id="cd00448">
    <property type="entry name" value="YjgF_YER057c_UK114_family"/>
    <property type="match status" value="1"/>
</dbReference>
<dbReference type="KEGG" id="tva:4761132"/>
<dbReference type="GO" id="GO:0019239">
    <property type="term" value="F:deaminase activity"/>
    <property type="evidence" value="ECO:0000318"/>
    <property type="project" value="GO_Central"/>
</dbReference>
<dbReference type="SUPFAM" id="SSF55298">
    <property type="entry name" value="YjgF-like"/>
    <property type="match status" value="1"/>
</dbReference>
<dbReference type="PANTHER" id="PTHR11803">
    <property type="entry name" value="2-IMINOBUTANOATE/2-IMINOPROPANOATE DEAMINASE RIDA"/>
    <property type="match status" value="1"/>
</dbReference>
<dbReference type="EMBL" id="DS113509">
    <property type="protein sequence ID" value="EAY03296.1"/>
    <property type="molecule type" value="Genomic_DNA"/>
</dbReference>
<dbReference type="PANTHER" id="PTHR11803:SF39">
    <property type="entry name" value="2-IMINOBUTANOATE_2-IMINOPROPANOATE DEAMINASE"/>
    <property type="match status" value="1"/>
</dbReference>
<dbReference type="FunFam" id="3.30.1330.40:FF:000001">
    <property type="entry name" value="L-PSP family endoribonuclease"/>
    <property type="match status" value="1"/>
</dbReference>
<dbReference type="Proteomes" id="UP000001542">
    <property type="component" value="Unassembled WGS sequence"/>
</dbReference>
<dbReference type="InterPro" id="IPR006056">
    <property type="entry name" value="RidA"/>
</dbReference>